<proteinExistence type="predicted"/>
<dbReference type="AlphaFoldDB" id="A0A4P9Z6W2"/>
<feature type="transmembrane region" description="Helical" evidence="1">
    <location>
        <begin position="413"/>
        <end position="435"/>
    </location>
</feature>
<feature type="transmembrane region" description="Helical" evidence="1">
    <location>
        <begin position="361"/>
        <end position="385"/>
    </location>
</feature>
<accession>A0A4P9Z6W2</accession>
<reference evidence="3" key="1">
    <citation type="journal article" date="2018" name="Nat. Microbiol.">
        <title>Leveraging single-cell genomics to expand the fungal tree of life.</title>
        <authorList>
            <person name="Ahrendt S.R."/>
            <person name="Quandt C.A."/>
            <person name="Ciobanu D."/>
            <person name="Clum A."/>
            <person name="Salamov A."/>
            <person name="Andreopoulos B."/>
            <person name="Cheng J.F."/>
            <person name="Woyke T."/>
            <person name="Pelin A."/>
            <person name="Henrissat B."/>
            <person name="Reynolds N.K."/>
            <person name="Benny G.L."/>
            <person name="Smith M.E."/>
            <person name="James T.Y."/>
            <person name="Grigoriev I.V."/>
        </authorList>
    </citation>
    <scope>NUCLEOTIDE SEQUENCE [LARGE SCALE GENOMIC DNA]</scope>
    <source>
        <strain evidence="3">Benny S71-1</strain>
    </source>
</reference>
<name>A0A4P9Z6W2_9FUNG</name>
<protein>
    <submittedName>
        <fullName evidence="2">Uncharacterized protein</fullName>
    </submittedName>
</protein>
<keyword evidence="1" id="KW-0812">Transmembrane</keyword>
<evidence type="ECO:0000256" key="1">
    <source>
        <dbReference type="SAM" id="Phobius"/>
    </source>
</evidence>
<keyword evidence="1" id="KW-0472">Membrane</keyword>
<dbReference type="OrthoDB" id="10452524at2759"/>
<gene>
    <name evidence="2" type="ORF">SYNPS1DRAFT_21045</name>
</gene>
<evidence type="ECO:0000313" key="2">
    <source>
        <dbReference type="EMBL" id="RKP27420.1"/>
    </source>
</evidence>
<feature type="transmembrane region" description="Helical" evidence="1">
    <location>
        <begin position="441"/>
        <end position="460"/>
    </location>
</feature>
<feature type="transmembrane region" description="Helical" evidence="1">
    <location>
        <begin position="92"/>
        <end position="112"/>
    </location>
</feature>
<keyword evidence="1" id="KW-1133">Transmembrane helix</keyword>
<feature type="transmembrane region" description="Helical" evidence="1">
    <location>
        <begin position="225"/>
        <end position="252"/>
    </location>
</feature>
<dbReference type="Proteomes" id="UP000278143">
    <property type="component" value="Unassembled WGS sequence"/>
</dbReference>
<feature type="transmembrane region" description="Helical" evidence="1">
    <location>
        <begin position="12"/>
        <end position="35"/>
    </location>
</feature>
<evidence type="ECO:0000313" key="3">
    <source>
        <dbReference type="Proteomes" id="UP000278143"/>
    </source>
</evidence>
<feature type="transmembrane region" description="Helical" evidence="1">
    <location>
        <begin position="118"/>
        <end position="136"/>
    </location>
</feature>
<keyword evidence="3" id="KW-1185">Reference proteome</keyword>
<organism evidence="2 3">
    <name type="scientific">Syncephalis pseudoplumigaleata</name>
    <dbReference type="NCBI Taxonomy" id="1712513"/>
    <lineage>
        <taxon>Eukaryota</taxon>
        <taxon>Fungi</taxon>
        <taxon>Fungi incertae sedis</taxon>
        <taxon>Zoopagomycota</taxon>
        <taxon>Zoopagomycotina</taxon>
        <taxon>Zoopagomycetes</taxon>
        <taxon>Zoopagales</taxon>
        <taxon>Piptocephalidaceae</taxon>
        <taxon>Syncephalis</taxon>
    </lineage>
</organism>
<feature type="transmembrane region" description="Helical" evidence="1">
    <location>
        <begin position="258"/>
        <end position="279"/>
    </location>
</feature>
<sequence length="484" mass="55009">MYTPPSCAVRVIITGIFFEINLIGLDIILATKAYVLNQKYLYQRDTRTEPSLRGWMGLRRLIPSQYMSRLVIINVQQSGALTIYHGLLQSDILQLVVSTISVITLILIYTLVTVPGGIVIFYPVVLAHAVAGFFVVESLKSGVRTRRHIYRKNLEEQMLVTRSFYLSREQAADLRKQLAENNLAWSSSSRHQAGVLYHGSKSRIPKWNQRFPMSMFRRRRKRRTFPYIFVISLVQALAGFGEALLAILYFMYTPPNCAVRAILTGILFEISTIGLEAILATKAYLLNQKYLYQRDTRTESSSRGWMRLRRLIPSQYIGRLIIIVGATLLIVKHGFAIAMFSTYKGLSYLLRGGCGAVYFPYFYLVVIVMDGTVSFFFGMMFLMALRAHIHRIKQNVQQSGVLAIYHGLLQSDILQLIVSSVSAITLILIYSLVALPGDLVLFYPIALAHAVAGFFVVESLKSGVRTRRHIYRKNLEEQMVTLYI</sequence>
<dbReference type="EMBL" id="KZ989210">
    <property type="protein sequence ID" value="RKP27420.1"/>
    <property type="molecule type" value="Genomic_DNA"/>
</dbReference>
<feature type="transmembrane region" description="Helical" evidence="1">
    <location>
        <begin position="316"/>
        <end position="341"/>
    </location>
</feature>